<proteinExistence type="predicted"/>
<dbReference type="GO" id="GO:0003676">
    <property type="term" value="F:nucleic acid binding"/>
    <property type="evidence" value="ECO:0007669"/>
    <property type="project" value="InterPro"/>
</dbReference>
<sequence>MAASSKKEHTAWVAEMHKISLSDDESEPETGVRLSDSEPEIEILRVPDAGPRVPDAGPTLPTSLPSEMYTDTRLRRLVFIHRQLAEEDAAAQSTARPEAESESHSEPETDDEFLDNTTTEEGRQNRRAGKQRRFSNEWPHEADGHVQGKQHVPNSEAPATESWNQQPGPHPGTSSGYWDQLGSDANLDDASHDGAWDTESNVGTRHPYPYALRQMLKTGWQEDQPLGLSTPGPMKPMGDEIKPRPERLGLGCTPKIFNIRKAKKAKKTKYEEPKFDPRVLRKPMIFCPDEEWLDRHPAARNTRDTAVASGQDRYLPALCRGLPKAATGFRLYNFDDLILIDMRRLCKVTPSREQQDPPPAAVTPAPSCSEDLASWRANLPVLEYAQSEVTDETQSLGEIDPATASLLATLEAEAGMPQQDIADLFESHKSYDNHGSDLPEDDGSSDTIQYDSSQYNAECMRGNPSYNAECMRGDLSVWDTPEKGQAVNFAERGEVSDCHPGIDAERHTDVQQQLIMQILADEQAAREAAAERQS</sequence>
<name>A0AAV9J9T9_9PEZI</name>
<evidence type="ECO:0000313" key="4">
    <source>
        <dbReference type="Proteomes" id="UP001324427"/>
    </source>
</evidence>
<evidence type="ECO:0000259" key="2">
    <source>
        <dbReference type="PROSITE" id="PS50174"/>
    </source>
</evidence>
<feature type="region of interest" description="Disordered" evidence="1">
    <location>
        <begin position="87"/>
        <end position="200"/>
    </location>
</feature>
<dbReference type="Proteomes" id="UP001324427">
    <property type="component" value="Unassembled WGS sequence"/>
</dbReference>
<feature type="compositionally biased region" description="Polar residues" evidence="1">
    <location>
        <begin position="161"/>
        <end position="177"/>
    </location>
</feature>
<feature type="compositionally biased region" description="Basic and acidic residues" evidence="1">
    <location>
        <begin position="134"/>
        <end position="146"/>
    </location>
</feature>
<comment type="caution">
    <text evidence="3">The sequence shown here is derived from an EMBL/GenBank/DDBJ whole genome shotgun (WGS) entry which is preliminary data.</text>
</comment>
<organism evidence="3 4">
    <name type="scientific">Oleoguttula mirabilis</name>
    <dbReference type="NCBI Taxonomy" id="1507867"/>
    <lineage>
        <taxon>Eukaryota</taxon>
        <taxon>Fungi</taxon>
        <taxon>Dikarya</taxon>
        <taxon>Ascomycota</taxon>
        <taxon>Pezizomycotina</taxon>
        <taxon>Dothideomycetes</taxon>
        <taxon>Dothideomycetidae</taxon>
        <taxon>Mycosphaerellales</taxon>
        <taxon>Teratosphaeriaceae</taxon>
        <taxon>Oleoguttula</taxon>
    </lineage>
</organism>
<feature type="compositionally biased region" description="Basic and acidic residues" evidence="1">
    <location>
        <begin position="97"/>
        <end position="107"/>
    </location>
</feature>
<dbReference type="EMBL" id="JAVFHQ010000052">
    <property type="protein sequence ID" value="KAK4541530.1"/>
    <property type="molecule type" value="Genomic_DNA"/>
</dbReference>
<feature type="region of interest" description="Disordered" evidence="1">
    <location>
        <begin position="17"/>
        <end position="68"/>
    </location>
</feature>
<accession>A0AAV9J9T9</accession>
<feature type="domain" description="G-patch" evidence="2">
    <location>
        <begin position="207"/>
        <end position="255"/>
    </location>
</feature>
<evidence type="ECO:0000313" key="3">
    <source>
        <dbReference type="EMBL" id="KAK4541530.1"/>
    </source>
</evidence>
<keyword evidence="4" id="KW-1185">Reference proteome</keyword>
<gene>
    <name evidence="3" type="ORF">LTR36_007976</name>
</gene>
<reference evidence="3 4" key="1">
    <citation type="submission" date="2021-11" db="EMBL/GenBank/DDBJ databases">
        <title>Black yeast isolated from Biological Soil Crust.</title>
        <authorList>
            <person name="Kurbessoian T."/>
        </authorList>
    </citation>
    <scope>NUCLEOTIDE SEQUENCE [LARGE SCALE GENOMIC DNA]</scope>
    <source>
        <strain evidence="3 4">CCFEE 5522</strain>
    </source>
</reference>
<protein>
    <recommendedName>
        <fullName evidence="2">G-patch domain-containing protein</fullName>
    </recommendedName>
</protein>
<dbReference type="AlphaFoldDB" id="A0AAV9J9T9"/>
<evidence type="ECO:0000256" key="1">
    <source>
        <dbReference type="SAM" id="MobiDB-lite"/>
    </source>
</evidence>
<dbReference type="InterPro" id="IPR000467">
    <property type="entry name" value="G_patch_dom"/>
</dbReference>
<dbReference type="PROSITE" id="PS50174">
    <property type="entry name" value="G_PATCH"/>
    <property type="match status" value="1"/>
</dbReference>